<dbReference type="InterPro" id="IPR013325">
    <property type="entry name" value="RNA_pol_sigma_r2"/>
</dbReference>
<keyword evidence="4" id="KW-0804">Transcription</keyword>
<feature type="domain" description="RNA polymerase sigma-70 region 2" evidence="5">
    <location>
        <begin position="12"/>
        <end position="77"/>
    </location>
</feature>
<feature type="domain" description="RNA polymerase sigma factor 70 region 4 type 2" evidence="6">
    <location>
        <begin position="109"/>
        <end position="161"/>
    </location>
</feature>
<dbReference type="InterPro" id="IPR013249">
    <property type="entry name" value="RNA_pol_sigma70_r4_t2"/>
</dbReference>
<dbReference type="NCBIfam" id="TIGR02937">
    <property type="entry name" value="sigma70-ECF"/>
    <property type="match status" value="1"/>
</dbReference>
<evidence type="ECO:0000259" key="6">
    <source>
        <dbReference type="Pfam" id="PF08281"/>
    </source>
</evidence>
<protein>
    <recommendedName>
        <fullName evidence="9">RNA polymerase sigma factor</fullName>
    </recommendedName>
</protein>
<comment type="caution">
    <text evidence="7">The sequence shown here is derived from an EMBL/GenBank/DDBJ whole genome shotgun (WGS) entry which is preliminary data.</text>
</comment>
<dbReference type="GO" id="GO:0016987">
    <property type="term" value="F:sigma factor activity"/>
    <property type="evidence" value="ECO:0007669"/>
    <property type="project" value="UniProtKB-KW"/>
</dbReference>
<dbReference type="Proteomes" id="UP000076661">
    <property type="component" value="Unassembled WGS sequence"/>
</dbReference>
<keyword evidence="2" id="KW-0805">Transcription regulation</keyword>
<proteinExistence type="inferred from homology"/>
<dbReference type="PANTHER" id="PTHR43133:SF63">
    <property type="entry name" value="RNA POLYMERASE SIGMA FACTOR FECI-RELATED"/>
    <property type="match status" value="1"/>
</dbReference>
<dbReference type="Pfam" id="PF08281">
    <property type="entry name" value="Sigma70_r4_2"/>
    <property type="match status" value="1"/>
</dbReference>
<sequence length="170" mass="19363">MSSNTSNSLNSLYQAHYEWLVKWIARRTQNWGDAQDLAQDTFVKLLGRPDKTEGIKSTKAWLAKIADNLVIDQARRQILERNYLAMLANMPEAMAPSAEQKWETLELLDQIDKLLNGLKPKEKLAFLMVRLEGLAYKEVAKQLGVSLSSAEKYVAKAMMTCYMNTYGLDE</sequence>
<evidence type="ECO:0000313" key="8">
    <source>
        <dbReference type="Proteomes" id="UP000076661"/>
    </source>
</evidence>
<dbReference type="InterPro" id="IPR007627">
    <property type="entry name" value="RNA_pol_sigma70_r2"/>
</dbReference>
<dbReference type="EMBL" id="AUXX01000056">
    <property type="protein sequence ID" value="KZN60352.1"/>
    <property type="molecule type" value="Genomic_DNA"/>
</dbReference>
<dbReference type="InterPro" id="IPR039425">
    <property type="entry name" value="RNA_pol_sigma-70-like"/>
</dbReference>
<organism evidence="7 8">
    <name type="scientific">Pseudoalteromonas luteoviolacea S4060-1</name>
    <dbReference type="NCBI Taxonomy" id="1365257"/>
    <lineage>
        <taxon>Bacteria</taxon>
        <taxon>Pseudomonadati</taxon>
        <taxon>Pseudomonadota</taxon>
        <taxon>Gammaproteobacteria</taxon>
        <taxon>Alteromonadales</taxon>
        <taxon>Pseudoalteromonadaceae</taxon>
        <taxon>Pseudoalteromonas</taxon>
    </lineage>
</organism>
<name>A0A167J0V7_9GAMM</name>
<evidence type="ECO:0000256" key="3">
    <source>
        <dbReference type="ARBA" id="ARBA00023082"/>
    </source>
</evidence>
<dbReference type="InterPro" id="IPR013324">
    <property type="entry name" value="RNA_pol_sigma_r3/r4-like"/>
</dbReference>
<dbReference type="InterPro" id="IPR036388">
    <property type="entry name" value="WH-like_DNA-bd_sf"/>
</dbReference>
<dbReference type="SUPFAM" id="SSF88946">
    <property type="entry name" value="Sigma2 domain of RNA polymerase sigma factors"/>
    <property type="match status" value="1"/>
</dbReference>
<dbReference type="Pfam" id="PF04542">
    <property type="entry name" value="Sigma70_r2"/>
    <property type="match status" value="1"/>
</dbReference>
<evidence type="ECO:0000256" key="4">
    <source>
        <dbReference type="ARBA" id="ARBA00023163"/>
    </source>
</evidence>
<accession>A0A167J0V7</accession>
<gene>
    <name evidence="7" type="ORF">N478_07285</name>
</gene>
<dbReference type="RefSeq" id="WP_063372068.1">
    <property type="nucleotide sequence ID" value="NZ_AUXX01000056.1"/>
</dbReference>
<evidence type="ECO:0000256" key="2">
    <source>
        <dbReference type="ARBA" id="ARBA00023015"/>
    </source>
</evidence>
<dbReference type="PANTHER" id="PTHR43133">
    <property type="entry name" value="RNA POLYMERASE ECF-TYPE SIGMA FACTO"/>
    <property type="match status" value="1"/>
</dbReference>
<dbReference type="GO" id="GO:0003677">
    <property type="term" value="F:DNA binding"/>
    <property type="evidence" value="ECO:0007669"/>
    <property type="project" value="InterPro"/>
</dbReference>
<evidence type="ECO:0008006" key="9">
    <source>
        <dbReference type="Google" id="ProtNLM"/>
    </source>
</evidence>
<dbReference type="GO" id="GO:0006352">
    <property type="term" value="P:DNA-templated transcription initiation"/>
    <property type="evidence" value="ECO:0007669"/>
    <property type="project" value="InterPro"/>
</dbReference>
<dbReference type="CDD" id="cd06171">
    <property type="entry name" value="Sigma70_r4"/>
    <property type="match status" value="1"/>
</dbReference>
<evidence type="ECO:0000256" key="1">
    <source>
        <dbReference type="ARBA" id="ARBA00010641"/>
    </source>
</evidence>
<keyword evidence="3" id="KW-0731">Sigma factor</keyword>
<reference evidence="7 8" key="1">
    <citation type="submission" date="2013-07" db="EMBL/GenBank/DDBJ databases">
        <title>Comparative Genomic and Metabolomic Analysis of Twelve Strains of Pseudoalteromonas luteoviolacea.</title>
        <authorList>
            <person name="Vynne N.G."/>
            <person name="Mansson M."/>
            <person name="Gram L."/>
        </authorList>
    </citation>
    <scope>NUCLEOTIDE SEQUENCE [LARGE SCALE GENOMIC DNA]</scope>
    <source>
        <strain evidence="7 8">S4060-1</strain>
    </source>
</reference>
<dbReference type="AlphaFoldDB" id="A0A167J0V7"/>
<dbReference type="PATRIC" id="fig|1365257.3.peg.4861"/>
<evidence type="ECO:0000259" key="5">
    <source>
        <dbReference type="Pfam" id="PF04542"/>
    </source>
</evidence>
<evidence type="ECO:0000313" key="7">
    <source>
        <dbReference type="EMBL" id="KZN60352.1"/>
    </source>
</evidence>
<dbReference type="Gene3D" id="1.10.10.10">
    <property type="entry name" value="Winged helix-like DNA-binding domain superfamily/Winged helix DNA-binding domain"/>
    <property type="match status" value="1"/>
</dbReference>
<dbReference type="SUPFAM" id="SSF88659">
    <property type="entry name" value="Sigma3 and sigma4 domains of RNA polymerase sigma factors"/>
    <property type="match status" value="1"/>
</dbReference>
<dbReference type="Gene3D" id="1.10.1740.10">
    <property type="match status" value="1"/>
</dbReference>
<comment type="similarity">
    <text evidence="1">Belongs to the sigma-70 factor family. ECF subfamily.</text>
</comment>
<dbReference type="InterPro" id="IPR014284">
    <property type="entry name" value="RNA_pol_sigma-70_dom"/>
</dbReference>